<feature type="transmembrane region" description="Helical" evidence="2">
    <location>
        <begin position="449"/>
        <end position="470"/>
    </location>
</feature>
<feature type="chain" id="PRO_5029662129" description="Bacterial Ig-like domain-containing protein" evidence="3">
    <location>
        <begin position="28"/>
        <end position="483"/>
    </location>
</feature>
<proteinExistence type="predicted"/>
<reference evidence="4 5" key="1">
    <citation type="submission" date="2019-09" db="EMBL/GenBank/DDBJ databases">
        <title>Phylogeny of genus Pseudoclavibacter and closely related genus.</title>
        <authorList>
            <person name="Li Y."/>
        </authorList>
    </citation>
    <scope>NUCLEOTIDE SEQUENCE [LARGE SCALE GENOMIC DNA]</scope>
    <source>
        <strain evidence="4 5">KCTC 13959</strain>
    </source>
</reference>
<keyword evidence="2" id="KW-1133">Transmembrane helix</keyword>
<evidence type="ECO:0000256" key="2">
    <source>
        <dbReference type="SAM" id="Phobius"/>
    </source>
</evidence>
<evidence type="ECO:0008006" key="6">
    <source>
        <dbReference type="Google" id="ProtNLM"/>
    </source>
</evidence>
<evidence type="ECO:0000313" key="4">
    <source>
        <dbReference type="EMBL" id="KAB1643143.1"/>
    </source>
</evidence>
<protein>
    <recommendedName>
        <fullName evidence="6">Bacterial Ig-like domain-containing protein</fullName>
    </recommendedName>
</protein>
<evidence type="ECO:0000256" key="1">
    <source>
        <dbReference type="SAM" id="MobiDB-lite"/>
    </source>
</evidence>
<evidence type="ECO:0000256" key="3">
    <source>
        <dbReference type="SAM" id="SignalP"/>
    </source>
</evidence>
<dbReference type="AlphaFoldDB" id="A0A7J5BAS8"/>
<dbReference type="EMBL" id="WBKB01000004">
    <property type="protein sequence ID" value="KAB1643143.1"/>
    <property type="molecule type" value="Genomic_DNA"/>
</dbReference>
<comment type="caution">
    <text evidence="4">The sequence shown here is derived from an EMBL/GenBank/DDBJ whole genome shotgun (WGS) entry which is preliminary data.</text>
</comment>
<name>A0A7J5BAS8_9MICO</name>
<feature type="signal peptide" evidence="3">
    <location>
        <begin position="1"/>
        <end position="27"/>
    </location>
</feature>
<dbReference type="Proteomes" id="UP000433493">
    <property type="component" value="Unassembled WGS sequence"/>
</dbReference>
<keyword evidence="3" id="KW-0732">Signal</keyword>
<evidence type="ECO:0000313" key="5">
    <source>
        <dbReference type="Proteomes" id="UP000433493"/>
    </source>
</evidence>
<sequence length="483" mass="51036">MRKLGRVLMASLLGGILVASGSHIATAETTPPDLPFDPHEYGDGQWLGMPPHARCDVSGSGSVPLVVSLDENWTGATEIEINATASDADSATADSVIWSTTVSVEPGSWESIDVPVDERGLRIWVSEEGLSYQGNISTTCQTAPIPPSQDKNSITIPEAEDLRYFVAPVSMDGRTVEGKWDPVNFTGFYLGDERLDEYSEPVTGQIAIPEGGLQVIATGLYSTKVEYDWTEEVTSTWAFVYDSDPAIPQTPTAPTQNGNSVLIPASETFTYVTGSGDALASGTVELTADLVVTAKPSSGVTVAEGATTTWAFSYTTDAEPTRPPTTPPAMTGPSAADLTAESRGHTQAPTEAMPGDSILVTVGDAFAGQSVVVVMFSTPRELGTYLVAENGTIRVQLPDVVEAGEHRLAIYDGLGSVLGWDPISIKHTNISTTQNESMSDPLGISGVNIPFSTILMAVLLLGAGAVAFVLQRRRDHEPTEGVE</sequence>
<gene>
    <name evidence="4" type="ORF">F8O05_07840</name>
</gene>
<keyword evidence="2" id="KW-0472">Membrane</keyword>
<keyword evidence="2" id="KW-0812">Transmembrane</keyword>
<organism evidence="4 5">
    <name type="scientific">Gulosibacter chungangensis</name>
    <dbReference type="NCBI Taxonomy" id="979746"/>
    <lineage>
        <taxon>Bacteria</taxon>
        <taxon>Bacillati</taxon>
        <taxon>Actinomycetota</taxon>
        <taxon>Actinomycetes</taxon>
        <taxon>Micrococcales</taxon>
        <taxon>Microbacteriaceae</taxon>
        <taxon>Gulosibacter</taxon>
    </lineage>
</organism>
<dbReference type="OrthoDB" id="9764271at2"/>
<accession>A0A7J5BAS8</accession>
<feature type="region of interest" description="Disordered" evidence="1">
    <location>
        <begin position="316"/>
        <end position="353"/>
    </location>
</feature>
<dbReference type="RefSeq" id="WP_158052192.1">
    <property type="nucleotide sequence ID" value="NZ_WBKB01000004.1"/>
</dbReference>
<keyword evidence="5" id="KW-1185">Reference proteome</keyword>